<keyword evidence="2" id="KW-0812">Transmembrane</keyword>
<feature type="transmembrane region" description="Helical" evidence="2">
    <location>
        <begin position="89"/>
        <end position="117"/>
    </location>
</feature>
<gene>
    <name evidence="3" type="ORF">AAG570_005112</name>
</gene>
<evidence type="ECO:0000313" key="4">
    <source>
        <dbReference type="Proteomes" id="UP001558652"/>
    </source>
</evidence>
<keyword evidence="4" id="KW-1185">Reference proteome</keyword>
<name>A0ABD0Y136_9HEMI</name>
<feature type="compositionally biased region" description="Pro residues" evidence="1">
    <location>
        <begin position="155"/>
        <end position="168"/>
    </location>
</feature>
<accession>A0ABD0Y136</accession>
<dbReference type="EMBL" id="JBFDAA010000017">
    <property type="protein sequence ID" value="KAL1116640.1"/>
    <property type="molecule type" value="Genomic_DNA"/>
</dbReference>
<comment type="caution">
    <text evidence="3">The sequence shown here is derived from an EMBL/GenBank/DDBJ whole genome shotgun (WGS) entry which is preliminary data.</text>
</comment>
<keyword evidence="2" id="KW-0472">Membrane</keyword>
<evidence type="ECO:0000256" key="2">
    <source>
        <dbReference type="SAM" id="Phobius"/>
    </source>
</evidence>
<sequence length="279" mass="29878">MTSKCQNMFSDVGLVISSSYRATASHNHFQGVSPVGGSLNKSHGKTATIDSPKHFFLVEHVLAHRRHLRLERLRNASMRRVGGRWWRSWLVGVVVGGGALFWLYYGLDLVVVGWSIAPSASSSSSSSLSLGGYGDPSGLLSRLRSRQSLDSPPEEVAPPPVPFPPAPSRPHPCLAAATAHVDTIQQFAKFDFQGVSLEHDSTRGALLCIIRHCCIRCPKIALVKKGRRCSSGGEGKAVISAESSGVDRVVLNGGSNVSFPMVEASSGNICTLRSRGCCL</sequence>
<evidence type="ECO:0000256" key="1">
    <source>
        <dbReference type="SAM" id="MobiDB-lite"/>
    </source>
</evidence>
<protein>
    <submittedName>
        <fullName evidence="3">Uncharacterized protein</fullName>
    </submittedName>
</protein>
<feature type="region of interest" description="Disordered" evidence="1">
    <location>
        <begin position="149"/>
        <end position="168"/>
    </location>
</feature>
<dbReference type="AlphaFoldDB" id="A0ABD0Y136"/>
<evidence type="ECO:0000313" key="3">
    <source>
        <dbReference type="EMBL" id="KAL1116640.1"/>
    </source>
</evidence>
<proteinExistence type="predicted"/>
<keyword evidence="2" id="KW-1133">Transmembrane helix</keyword>
<dbReference type="Proteomes" id="UP001558652">
    <property type="component" value="Unassembled WGS sequence"/>
</dbReference>
<organism evidence="3 4">
    <name type="scientific">Ranatra chinensis</name>
    <dbReference type="NCBI Taxonomy" id="642074"/>
    <lineage>
        <taxon>Eukaryota</taxon>
        <taxon>Metazoa</taxon>
        <taxon>Ecdysozoa</taxon>
        <taxon>Arthropoda</taxon>
        <taxon>Hexapoda</taxon>
        <taxon>Insecta</taxon>
        <taxon>Pterygota</taxon>
        <taxon>Neoptera</taxon>
        <taxon>Paraneoptera</taxon>
        <taxon>Hemiptera</taxon>
        <taxon>Heteroptera</taxon>
        <taxon>Panheteroptera</taxon>
        <taxon>Nepomorpha</taxon>
        <taxon>Nepidae</taxon>
        <taxon>Ranatrinae</taxon>
        <taxon>Ranatra</taxon>
    </lineage>
</organism>
<reference evidence="3 4" key="1">
    <citation type="submission" date="2024-07" db="EMBL/GenBank/DDBJ databases">
        <title>Chromosome-level genome assembly of the water stick insect Ranatra chinensis (Heteroptera: Nepidae).</title>
        <authorList>
            <person name="Liu X."/>
        </authorList>
    </citation>
    <scope>NUCLEOTIDE SEQUENCE [LARGE SCALE GENOMIC DNA]</scope>
    <source>
        <strain evidence="3">Cailab_2021Rc</strain>
        <tissue evidence="3">Muscle</tissue>
    </source>
</reference>